<gene>
    <name evidence="1" type="ordered locus">Btus_1156</name>
</gene>
<dbReference type="EMBL" id="CP002017">
    <property type="protein sequence ID" value="ADG05887.1"/>
    <property type="molecule type" value="Genomic_DNA"/>
</dbReference>
<keyword evidence="2" id="KW-1185">Reference proteome</keyword>
<protein>
    <submittedName>
        <fullName evidence="1">Uncharacterized protein</fullName>
    </submittedName>
</protein>
<evidence type="ECO:0000313" key="2">
    <source>
        <dbReference type="Proteomes" id="UP000002368"/>
    </source>
</evidence>
<organism evidence="1 2">
    <name type="scientific">Kyrpidia tusciae (strain DSM 2912 / NBRC 15312 / T2)</name>
    <name type="common">Bacillus tusciae</name>
    <dbReference type="NCBI Taxonomy" id="562970"/>
    <lineage>
        <taxon>Bacteria</taxon>
        <taxon>Bacillati</taxon>
        <taxon>Bacillota</taxon>
        <taxon>Bacilli</taxon>
        <taxon>Bacillales</taxon>
        <taxon>Alicyclobacillaceae</taxon>
        <taxon>Kyrpidia</taxon>
    </lineage>
</organism>
<reference evidence="1 2" key="1">
    <citation type="journal article" date="2011" name="Stand. Genomic Sci.">
        <title>Complete genome sequence of the thermophilic, hydrogen-oxidizing Bacillus tusciae type strain (T2) and reclassification in the new genus, Kyrpidia gen. nov. as Kyrpidia tusciae comb. nov. and emendation of the family Alicyclobacillaceae da Costa and Rainey, 2010.</title>
        <authorList>
            <person name="Klenk H.P."/>
            <person name="Lapidus A."/>
            <person name="Chertkov O."/>
            <person name="Copeland A."/>
            <person name="Del Rio T.G."/>
            <person name="Nolan M."/>
            <person name="Lucas S."/>
            <person name="Chen F."/>
            <person name="Tice H."/>
            <person name="Cheng J.F."/>
            <person name="Han C."/>
            <person name="Bruce D."/>
            <person name="Goodwin L."/>
            <person name="Pitluck S."/>
            <person name="Pati A."/>
            <person name="Ivanova N."/>
            <person name="Mavromatis K."/>
            <person name="Daum C."/>
            <person name="Chen A."/>
            <person name="Palaniappan K."/>
            <person name="Chang Y.J."/>
            <person name="Land M."/>
            <person name="Hauser L."/>
            <person name="Jeffries C.D."/>
            <person name="Detter J.C."/>
            <person name="Rohde M."/>
            <person name="Abt B."/>
            <person name="Pukall R."/>
            <person name="Goker M."/>
            <person name="Bristow J."/>
            <person name="Markowitz V."/>
            <person name="Hugenholtz P."/>
            <person name="Eisen J.A."/>
        </authorList>
    </citation>
    <scope>NUCLEOTIDE SEQUENCE [LARGE SCALE GENOMIC DNA]</scope>
    <source>
        <strain evidence="1 2">DSM 2912</strain>
    </source>
</reference>
<proteinExistence type="predicted"/>
<dbReference type="Proteomes" id="UP000002368">
    <property type="component" value="Chromosome"/>
</dbReference>
<accession>D5WXG6</accession>
<dbReference type="HOGENOM" id="CLU_3311485_0_0_9"/>
<name>D5WXG6_KYRT2</name>
<evidence type="ECO:0000313" key="1">
    <source>
        <dbReference type="EMBL" id="ADG05887.1"/>
    </source>
</evidence>
<dbReference type="AlphaFoldDB" id="D5WXG6"/>
<dbReference type="KEGG" id="bts:Btus_1156"/>
<sequence>MNTQEIEKKAEFLRQQLGGLIFAFPINEEDPYPRYAVTL</sequence>